<keyword evidence="3" id="KW-1003">Cell membrane</keyword>
<keyword evidence="7 8" id="KW-0472">Membrane</keyword>
<dbReference type="GO" id="GO:0005886">
    <property type="term" value="C:plasma membrane"/>
    <property type="evidence" value="ECO:0007669"/>
    <property type="project" value="UniProtKB-SubCell"/>
</dbReference>
<dbReference type="InterPro" id="IPR018076">
    <property type="entry name" value="T2SS_GspF_dom"/>
</dbReference>
<dbReference type="FunFam" id="1.20.81.30:FF:000001">
    <property type="entry name" value="Type II secretion system protein F"/>
    <property type="match status" value="1"/>
</dbReference>
<gene>
    <name evidence="10" type="ORF">GbCGDNIH9_1757</name>
</gene>
<feature type="domain" description="Type II secretion system protein GspF" evidence="9">
    <location>
        <begin position="286"/>
        <end position="406"/>
    </location>
</feature>
<dbReference type="InterPro" id="IPR003004">
    <property type="entry name" value="GspF/PilC"/>
</dbReference>
<evidence type="ECO:0000256" key="8">
    <source>
        <dbReference type="SAM" id="Phobius"/>
    </source>
</evidence>
<dbReference type="GO" id="GO:0015628">
    <property type="term" value="P:protein secretion by the type II secretion system"/>
    <property type="evidence" value="ECO:0007669"/>
    <property type="project" value="TreeGrafter"/>
</dbReference>
<evidence type="ECO:0000256" key="6">
    <source>
        <dbReference type="ARBA" id="ARBA00022989"/>
    </source>
</evidence>
<comment type="similarity">
    <text evidence="2">Belongs to the GSP F family.</text>
</comment>
<evidence type="ECO:0000256" key="1">
    <source>
        <dbReference type="ARBA" id="ARBA00004429"/>
    </source>
</evidence>
<organism evidence="10 11">
    <name type="scientific">Granulibacter bethesdensis</name>
    <dbReference type="NCBI Taxonomy" id="364410"/>
    <lineage>
        <taxon>Bacteria</taxon>
        <taxon>Pseudomonadati</taxon>
        <taxon>Pseudomonadota</taxon>
        <taxon>Alphaproteobacteria</taxon>
        <taxon>Acetobacterales</taxon>
        <taxon>Acetobacteraceae</taxon>
        <taxon>Granulibacter</taxon>
    </lineage>
</organism>
<keyword evidence="4" id="KW-0997">Cell inner membrane</keyword>
<dbReference type="PRINTS" id="PR00812">
    <property type="entry name" value="BCTERIALGSPF"/>
</dbReference>
<evidence type="ECO:0000256" key="3">
    <source>
        <dbReference type="ARBA" id="ARBA00022475"/>
    </source>
</evidence>
<keyword evidence="5 8" id="KW-0812">Transmembrane</keyword>
<sequence length="417" mass="44830">MSESAHYSGSPTGGTAFRFTALSTTGEITQGILYAASVPDAETALHGRDLVPLEVAPLRLNTLMQRLRRPITGMKQAELTRITRELSIMLETGQDLDRALRFVGAHSARRESVRLIEAVRNRVRDGSPLADAMAEHPRAFSPLYTGMVRAGEAGGSLAATLDRLAAYLERQQTMNAALVSALIYPALLLVTATGAVLLLLTQVLPEFAPLFEQNMAAMPASTRFLLGLSRNLSVWLPTVLVLMLGVLAGMWWLLRRDGPRLAADRFSLRLPLVGAIWRELLAARLTRTLGSLLVNGVPLINALGIARETLGNRAAVDAVRLAAQNASEGGSFANALAEQNVFPARTIALLRLGEESARLGPLCLRAADIHEDTFRIRMQRAVSLVTPSITVAMGAMVAGIVSSVLMAMLSLNDLASQ</sequence>
<dbReference type="AlphaFoldDB" id="A0AAC9P9B1"/>
<dbReference type="Gene3D" id="1.20.81.30">
    <property type="entry name" value="Type II secretion system (T2SS), domain F"/>
    <property type="match status" value="2"/>
</dbReference>
<feature type="domain" description="Type II secretion system protein GspF" evidence="9">
    <location>
        <begin position="83"/>
        <end position="205"/>
    </location>
</feature>
<reference evidence="11" key="1">
    <citation type="submission" date="2016-11" db="EMBL/GenBank/DDBJ databases">
        <title>Comparative genomic and phenotypic analysis of Granulibacter bethesdensis clinical isolates from patients with chronic granulomatous disease.</title>
        <authorList>
            <person name="Zarember K.A."/>
            <person name="Porcella S.F."/>
            <person name="Chu J."/>
            <person name="Ding L."/>
            <person name="Dahlstrom E."/>
            <person name="Barbian K."/>
            <person name="Martens C."/>
            <person name="Sykora L."/>
            <person name="Kramer S."/>
            <person name="Pettinato A.M."/>
            <person name="Hong H."/>
            <person name="Wald G."/>
            <person name="Berg L.J."/>
            <person name="Rogge L.S."/>
            <person name="Greenberg D.E."/>
            <person name="Falcone E.L."/>
            <person name="Neves J.F."/>
            <person name="Simoes M.J."/>
            <person name="Casal M."/>
            <person name="Rodriguez-Lopez F.C."/>
            <person name="Zelazny A."/>
            <person name="Gallin J.I."/>
            <person name="Holland S.M."/>
        </authorList>
    </citation>
    <scope>NUCLEOTIDE SEQUENCE [LARGE SCALE GENOMIC DNA]</scope>
    <source>
        <strain evidence="11">NIH9.1</strain>
    </source>
</reference>
<dbReference type="PANTHER" id="PTHR30012">
    <property type="entry name" value="GENERAL SECRETION PATHWAY PROTEIN"/>
    <property type="match status" value="1"/>
</dbReference>
<dbReference type="Pfam" id="PF00482">
    <property type="entry name" value="T2SSF"/>
    <property type="match status" value="2"/>
</dbReference>
<keyword evidence="6 8" id="KW-1133">Transmembrane helix</keyword>
<dbReference type="RefSeq" id="WP_072572943.1">
    <property type="nucleotide sequence ID" value="NZ_CP018191.1"/>
</dbReference>
<proteinExistence type="inferred from homology"/>
<accession>A0AAC9P9B1</accession>
<feature type="transmembrane region" description="Helical" evidence="8">
    <location>
        <begin position="234"/>
        <end position="254"/>
    </location>
</feature>
<evidence type="ECO:0000313" key="10">
    <source>
        <dbReference type="EMBL" id="APH55070.1"/>
    </source>
</evidence>
<evidence type="ECO:0000256" key="7">
    <source>
        <dbReference type="ARBA" id="ARBA00023136"/>
    </source>
</evidence>
<dbReference type="EMBL" id="CP018191">
    <property type="protein sequence ID" value="APH55070.1"/>
    <property type="molecule type" value="Genomic_DNA"/>
</dbReference>
<evidence type="ECO:0000256" key="5">
    <source>
        <dbReference type="ARBA" id="ARBA00022692"/>
    </source>
</evidence>
<evidence type="ECO:0000313" key="11">
    <source>
        <dbReference type="Proteomes" id="UP000182373"/>
    </source>
</evidence>
<comment type="subcellular location">
    <subcellularLocation>
        <location evidence="1">Cell inner membrane</location>
        <topology evidence="1">Multi-pass membrane protein</topology>
    </subcellularLocation>
</comment>
<protein>
    <submittedName>
        <fullName evidence="10">General secretion pathway protein F</fullName>
    </submittedName>
</protein>
<dbReference type="Proteomes" id="UP000182373">
    <property type="component" value="Chromosome"/>
</dbReference>
<feature type="transmembrane region" description="Helical" evidence="8">
    <location>
        <begin position="176"/>
        <end position="200"/>
    </location>
</feature>
<evidence type="ECO:0000256" key="4">
    <source>
        <dbReference type="ARBA" id="ARBA00022519"/>
    </source>
</evidence>
<evidence type="ECO:0000256" key="2">
    <source>
        <dbReference type="ARBA" id="ARBA00005745"/>
    </source>
</evidence>
<feature type="transmembrane region" description="Helical" evidence="8">
    <location>
        <begin position="384"/>
        <end position="409"/>
    </location>
</feature>
<name>A0AAC9P9B1_9PROT</name>
<dbReference type="InterPro" id="IPR042094">
    <property type="entry name" value="T2SS_GspF_sf"/>
</dbReference>
<dbReference type="PANTHER" id="PTHR30012:SF0">
    <property type="entry name" value="TYPE II SECRETION SYSTEM PROTEIN F-RELATED"/>
    <property type="match status" value="1"/>
</dbReference>
<evidence type="ECO:0000259" key="9">
    <source>
        <dbReference type="Pfam" id="PF00482"/>
    </source>
</evidence>